<dbReference type="FunFam" id="3.30.160.60:FF:000771">
    <property type="entry name" value="zinc finger protein 648"/>
    <property type="match status" value="1"/>
</dbReference>
<gene>
    <name evidence="15" type="ORF">B0T17DRAFT_619402</name>
</gene>
<feature type="region of interest" description="Disordered" evidence="13">
    <location>
        <begin position="406"/>
        <end position="429"/>
    </location>
</feature>
<comment type="subcellular location">
    <subcellularLocation>
        <location evidence="2">Nucleus</location>
    </subcellularLocation>
</comment>
<keyword evidence="16" id="KW-1185">Reference proteome</keyword>
<evidence type="ECO:0000313" key="15">
    <source>
        <dbReference type="EMBL" id="KAK0615789.1"/>
    </source>
</evidence>
<dbReference type="InterPro" id="IPR036236">
    <property type="entry name" value="Znf_C2H2_sf"/>
</dbReference>
<feature type="compositionally biased region" description="Polar residues" evidence="13">
    <location>
        <begin position="131"/>
        <end position="171"/>
    </location>
</feature>
<comment type="function">
    <text evidence="1">May be involved in transcriptional regulation.</text>
</comment>
<dbReference type="GO" id="GO:0003677">
    <property type="term" value="F:DNA binding"/>
    <property type="evidence" value="ECO:0007669"/>
    <property type="project" value="UniProtKB-KW"/>
</dbReference>
<dbReference type="SMART" id="SM00355">
    <property type="entry name" value="ZnF_C2H2"/>
    <property type="match status" value="2"/>
</dbReference>
<feature type="domain" description="C2H2-type" evidence="14">
    <location>
        <begin position="347"/>
        <end position="374"/>
    </location>
</feature>
<dbReference type="Proteomes" id="UP001174934">
    <property type="component" value="Unassembled WGS sequence"/>
</dbReference>
<comment type="caution">
    <text evidence="15">The sequence shown here is derived from an EMBL/GenBank/DDBJ whole genome shotgun (WGS) entry which is preliminary data.</text>
</comment>
<feature type="compositionally biased region" description="Low complexity" evidence="13">
    <location>
        <begin position="213"/>
        <end position="222"/>
    </location>
</feature>
<keyword evidence="7" id="KW-0862">Zinc</keyword>
<evidence type="ECO:0000256" key="8">
    <source>
        <dbReference type="ARBA" id="ARBA00023015"/>
    </source>
</evidence>
<dbReference type="EMBL" id="JAULSR010000006">
    <property type="protein sequence ID" value="KAK0615789.1"/>
    <property type="molecule type" value="Genomic_DNA"/>
</dbReference>
<dbReference type="PANTHER" id="PTHR24394:SF44">
    <property type="entry name" value="ZINC FINGER PROTEIN 271-LIKE"/>
    <property type="match status" value="1"/>
</dbReference>
<feature type="compositionally biased region" description="Gly residues" evidence="13">
    <location>
        <begin position="181"/>
        <end position="190"/>
    </location>
</feature>
<keyword evidence="9" id="KW-0238">DNA-binding</keyword>
<dbReference type="FunFam" id="3.30.160.60:FF:000100">
    <property type="entry name" value="Zinc finger 45-like"/>
    <property type="match status" value="1"/>
</dbReference>
<dbReference type="Gene3D" id="3.30.160.60">
    <property type="entry name" value="Classic Zinc Finger"/>
    <property type="match status" value="2"/>
</dbReference>
<dbReference type="InterPro" id="IPR013087">
    <property type="entry name" value="Znf_C2H2_type"/>
</dbReference>
<evidence type="ECO:0000259" key="14">
    <source>
        <dbReference type="PROSITE" id="PS50157"/>
    </source>
</evidence>
<proteinExistence type="inferred from homology"/>
<dbReference type="SUPFAM" id="SSF57667">
    <property type="entry name" value="beta-beta-alpha zinc fingers"/>
    <property type="match status" value="1"/>
</dbReference>
<organism evidence="15 16">
    <name type="scientific">Bombardia bombarda</name>
    <dbReference type="NCBI Taxonomy" id="252184"/>
    <lineage>
        <taxon>Eukaryota</taxon>
        <taxon>Fungi</taxon>
        <taxon>Dikarya</taxon>
        <taxon>Ascomycota</taxon>
        <taxon>Pezizomycotina</taxon>
        <taxon>Sordariomycetes</taxon>
        <taxon>Sordariomycetidae</taxon>
        <taxon>Sordariales</taxon>
        <taxon>Lasiosphaeriaceae</taxon>
        <taxon>Bombardia</taxon>
    </lineage>
</organism>
<feature type="compositionally biased region" description="Low complexity" evidence="13">
    <location>
        <begin position="240"/>
        <end position="254"/>
    </location>
</feature>
<evidence type="ECO:0000256" key="13">
    <source>
        <dbReference type="SAM" id="MobiDB-lite"/>
    </source>
</evidence>
<comment type="similarity">
    <text evidence="3">Belongs to the krueppel C2H2-type zinc-finger protein family.</text>
</comment>
<keyword evidence="6 12" id="KW-0863">Zinc-finger</keyword>
<keyword evidence="8" id="KW-0805">Transcription regulation</keyword>
<dbReference type="PANTHER" id="PTHR24394">
    <property type="entry name" value="ZINC FINGER PROTEIN"/>
    <property type="match status" value="1"/>
</dbReference>
<evidence type="ECO:0000256" key="1">
    <source>
        <dbReference type="ARBA" id="ARBA00003767"/>
    </source>
</evidence>
<feature type="region of interest" description="Disordered" evidence="13">
    <location>
        <begin position="44"/>
        <end position="265"/>
    </location>
</feature>
<evidence type="ECO:0000256" key="12">
    <source>
        <dbReference type="PROSITE-ProRule" id="PRU00042"/>
    </source>
</evidence>
<feature type="compositionally biased region" description="Low complexity" evidence="13">
    <location>
        <begin position="63"/>
        <end position="78"/>
    </location>
</feature>
<keyword evidence="11" id="KW-0539">Nucleus</keyword>
<dbReference type="GO" id="GO:0000981">
    <property type="term" value="F:DNA-binding transcription factor activity, RNA polymerase II-specific"/>
    <property type="evidence" value="ECO:0007669"/>
    <property type="project" value="TreeGrafter"/>
</dbReference>
<dbReference type="PROSITE" id="PS00028">
    <property type="entry name" value="ZINC_FINGER_C2H2_1"/>
    <property type="match status" value="1"/>
</dbReference>
<evidence type="ECO:0000256" key="10">
    <source>
        <dbReference type="ARBA" id="ARBA00023163"/>
    </source>
</evidence>
<evidence type="ECO:0000256" key="3">
    <source>
        <dbReference type="ARBA" id="ARBA00006991"/>
    </source>
</evidence>
<feature type="compositionally biased region" description="Low complexity" evidence="13">
    <location>
        <begin position="88"/>
        <end position="111"/>
    </location>
</feature>
<reference evidence="15" key="1">
    <citation type="submission" date="2023-06" db="EMBL/GenBank/DDBJ databases">
        <title>Genome-scale phylogeny and comparative genomics of the fungal order Sordariales.</title>
        <authorList>
            <consortium name="Lawrence Berkeley National Laboratory"/>
            <person name="Hensen N."/>
            <person name="Bonometti L."/>
            <person name="Westerberg I."/>
            <person name="Brannstrom I.O."/>
            <person name="Guillou S."/>
            <person name="Cros-Aarteil S."/>
            <person name="Calhoun S."/>
            <person name="Haridas S."/>
            <person name="Kuo A."/>
            <person name="Mondo S."/>
            <person name="Pangilinan J."/>
            <person name="Riley R."/>
            <person name="LaButti K."/>
            <person name="Andreopoulos B."/>
            <person name="Lipzen A."/>
            <person name="Chen C."/>
            <person name="Yanf M."/>
            <person name="Daum C."/>
            <person name="Ng V."/>
            <person name="Clum A."/>
            <person name="Steindorff A."/>
            <person name="Ohm R."/>
            <person name="Martin F."/>
            <person name="Silar P."/>
            <person name="Natvig D."/>
            <person name="Lalanne C."/>
            <person name="Gautier V."/>
            <person name="Ament-velasquez S.L."/>
            <person name="Kruys A."/>
            <person name="Hutchinson M.I."/>
            <person name="Powell A.J."/>
            <person name="Barry K."/>
            <person name="Miller A.N."/>
            <person name="Grigoriev I.V."/>
            <person name="Debuchy R."/>
            <person name="Gladieux P."/>
            <person name="Thoren M.H."/>
            <person name="Johannesson H."/>
        </authorList>
    </citation>
    <scope>NUCLEOTIDE SEQUENCE</scope>
    <source>
        <strain evidence="15">SMH3391-2</strain>
    </source>
</reference>
<feature type="compositionally biased region" description="Low complexity" evidence="13">
    <location>
        <begin position="191"/>
        <end position="206"/>
    </location>
</feature>
<evidence type="ECO:0000256" key="11">
    <source>
        <dbReference type="ARBA" id="ARBA00023242"/>
    </source>
</evidence>
<evidence type="ECO:0000256" key="9">
    <source>
        <dbReference type="ARBA" id="ARBA00023125"/>
    </source>
</evidence>
<keyword evidence="4" id="KW-0479">Metal-binding</keyword>
<dbReference type="AlphaFoldDB" id="A0AA39WI17"/>
<accession>A0AA39WI17</accession>
<evidence type="ECO:0000256" key="4">
    <source>
        <dbReference type="ARBA" id="ARBA00022723"/>
    </source>
</evidence>
<evidence type="ECO:0000256" key="7">
    <source>
        <dbReference type="ARBA" id="ARBA00022833"/>
    </source>
</evidence>
<keyword evidence="10" id="KW-0804">Transcription</keyword>
<dbReference type="GO" id="GO:0008270">
    <property type="term" value="F:zinc ion binding"/>
    <property type="evidence" value="ECO:0007669"/>
    <property type="project" value="UniProtKB-KW"/>
</dbReference>
<sequence length="429" mass="43643">MDAPGFTSRRAAAGALPSFTLPPVPTEIPSTRYPNHASTIMIGRNSSGLGATSPFPQPISAFSSTSRSTSSTNSSSSSIPNLILTPTSGRSSDGLSPSSGVNSQGGSQSSQLGGGGNSSMSFASQIPGGQWSAQGSPQNPGFTYANSTSSATPGPHLHSTSFSSRPSTLYNMVSPPLSQFGSGGGGGGSLGSSQGQGPLLSSQGPGSQPPTPTTSYYGSSSPAPQQTTFSTFPGAPPQQSPTIPSPTTSTGAGSRTLGPISSGGMAPPLGYGGAAAGRTAHPMPSVGPYAPQYTGVLSNMHQPGSALSMVGIPGYGAHHHHNVLSQHASHMYGSNGSGGQSHRERPFKCDQCTQSFNRNHDLKRHKRIHLAVKPYPCTRCDKSFSRKDALKRHKLVKGCGANGATISVASPRSDGSDTSGRSPVSIHKL</sequence>
<feature type="domain" description="C2H2-type" evidence="14">
    <location>
        <begin position="375"/>
        <end position="394"/>
    </location>
</feature>
<keyword evidence="5" id="KW-0677">Repeat</keyword>
<dbReference type="GO" id="GO:0005634">
    <property type="term" value="C:nucleus"/>
    <property type="evidence" value="ECO:0007669"/>
    <property type="project" value="UniProtKB-SubCell"/>
</dbReference>
<dbReference type="PROSITE" id="PS50157">
    <property type="entry name" value="ZINC_FINGER_C2H2_2"/>
    <property type="match status" value="2"/>
</dbReference>
<name>A0AA39WI17_9PEZI</name>
<evidence type="ECO:0000256" key="5">
    <source>
        <dbReference type="ARBA" id="ARBA00022737"/>
    </source>
</evidence>
<dbReference type="Pfam" id="PF00096">
    <property type="entry name" value="zf-C2H2"/>
    <property type="match status" value="2"/>
</dbReference>
<protein>
    <recommendedName>
        <fullName evidence="14">C2H2-type domain-containing protein</fullName>
    </recommendedName>
</protein>
<evidence type="ECO:0000256" key="2">
    <source>
        <dbReference type="ARBA" id="ARBA00004123"/>
    </source>
</evidence>
<evidence type="ECO:0000313" key="16">
    <source>
        <dbReference type="Proteomes" id="UP001174934"/>
    </source>
</evidence>
<evidence type="ECO:0000256" key="6">
    <source>
        <dbReference type="ARBA" id="ARBA00022771"/>
    </source>
</evidence>